<sequence>MAVVMDADLLRQFGDLHLTQGAMTQTAGAIDQAATIAAAVPVFGPIGSEFLAAYAGAQANHSRAVAQLTEVYEATGAAAHAGAAGYDLTELESSTPFAAASLETNSAAASLVSPTASRSAAQLATIAQEALQVAGQGIGLAASAGGEVAAVNQQSASRQAMASEYESPGSSVPAGVRGSVATAGPAPTAAGDRSQPMPRMQLPSAAPGSDEAEFA</sequence>
<feature type="region of interest" description="Disordered" evidence="1">
    <location>
        <begin position="160"/>
        <end position="215"/>
    </location>
</feature>
<dbReference type="Proteomes" id="UP000733379">
    <property type="component" value="Unassembled WGS sequence"/>
</dbReference>
<name>A0ABS6AYM8_9NOCA</name>
<reference evidence="2 3" key="1">
    <citation type="submission" date="2021-06" db="EMBL/GenBank/DDBJ databases">
        <title>Actinomycetes sequencing.</title>
        <authorList>
            <person name="Shan Q."/>
        </authorList>
    </citation>
    <scope>NUCLEOTIDE SEQUENCE [LARGE SCALE GENOMIC DNA]</scope>
    <source>
        <strain evidence="2 3">NEAU-G5</strain>
    </source>
</reference>
<evidence type="ECO:0000313" key="3">
    <source>
        <dbReference type="Proteomes" id="UP000733379"/>
    </source>
</evidence>
<gene>
    <name evidence="2" type="ORF">KO481_15780</name>
</gene>
<dbReference type="EMBL" id="JAHKNI010000004">
    <property type="protein sequence ID" value="MBU3062978.1"/>
    <property type="molecule type" value="Genomic_DNA"/>
</dbReference>
<evidence type="ECO:0000313" key="2">
    <source>
        <dbReference type="EMBL" id="MBU3062978.1"/>
    </source>
</evidence>
<organism evidence="2 3">
    <name type="scientific">Nocardia albiluteola</name>
    <dbReference type="NCBI Taxonomy" id="2842303"/>
    <lineage>
        <taxon>Bacteria</taxon>
        <taxon>Bacillati</taxon>
        <taxon>Actinomycetota</taxon>
        <taxon>Actinomycetes</taxon>
        <taxon>Mycobacteriales</taxon>
        <taxon>Nocardiaceae</taxon>
        <taxon>Nocardia</taxon>
    </lineage>
</organism>
<protein>
    <recommendedName>
        <fullName evidence="4">PE domain-containing protein</fullName>
    </recommendedName>
</protein>
<comment type="caution">
    <text evidence="2">The sequence shown here is derived from an EMBL/GenBank/DDBJ whole genome shotgun (WGS) entry which is preliminary data.</text>
</comment>
<accession>A0ABS6AYM8</accession>
<proteinExistence type="predicted"/>
<evidence type="ECO:0000256" key="1">
    <source>
        <dbReference type="SAM" id="MobiDB-lite"/>
    </source>
</evidence>
<feature type="compositionally biased region" description="Low complexity" evidence="1">
    <location>
        <begin position="181"/>
        <end position="191"/>
    </location>
</feature>
<dbReference type="RefSeq" id="WP_215917839.1">
    <property type="nucleotide sequence ID" value="NZ_JAHKNI010000004.1"/>
</dbReference>
<keyword evidence="3" id="KW-1185">Reference proteome</keyword>
<evidence type="ECO:0008006" key="4">
    <source>
        <dbReference type="Google" id="ProtNLM"/>
    </source>
</evidence>